<dbReference type="AlphaFoldDB" id="A0A8J5H580"/>
<evidence type="ECO:0000256" key="1">
    <source>
        <dbReference type="RuleBase" id="RU003767"/>
    </source>
</evidence>
<comment type="subcellular location">
    <subcellularLocation>
        <location evidence="1">Nucleus</location>
    </subcellularLocation>
</comment>
<dbReference type="GO" id="GO:0005634">
    <property type="term" value="C:nucleus"/>
    <property type="evidence" value="ECO:0007669"/>
    <property type="project" value="UniProtKB-SubCell"/>
</dbReference>
<dbReference type="SUPFAM" id="SSF47113">
    <property type="entry name" value="Histone-fold"/>
    <property type="match status" value="1"/>
</dbReference>
<keyword evidence="1" id="KW-0539">Nucleus</keyword>
<dbReference type="InterPro" id="IPR002119">
    <property type="entry name" value="Histone_H2A"/>
</dbReference>
<keyword evidence="1" id="KW-0544">Nucleosome core</keyword>
<dbReference type="GO" id="GO:0003677">
    <property type="term" value="F:DNA binding"/>
    <property type="evidence" value="ECO:0007669"/>
    <property type="project" value="UniProtKB-KW"/>
</dbReference>
<dbReference type="PRINTS" id="PR00620">
    <property type="entry name" value="HISTONEH2A"/>
</dbReference>
<reference evidence="2 3" key="1">
    <citation type="submission" date="2020-08" db="EMBL/GenBank/DDBJ databases">
        <title>Plant Genome Project.</title>
        <authorList>
            <person name="Zhang R.-G."/>
        </authorList>
    </citation>
    <scope>NUCLEOTIDE SEQUENCE [LARGE SCALE GENOMIC DNA]</scope>
    <source>
        <tissue evidence="2">Rhizome</tissue>
    </source>
</reference>
<keyword evidence="1" id="KW-0238">DNA-binding</keyword>
<dbReference type="SMART" id="SM00414">
    <property type="entry name" value="H2A"/>
    <property type="match status" value="1"/>
</dbReference>
<evidence type="ECO:0000313" key="2">
    <source>
        <dbReference type="EMBL" id="KAG6516269.1"/>
    </source>
</evidence>
<comment type="similarity">
    <text evidence="1">Belongs to the histone H2A family.</text>
</comment>
<accession>A0A8J5H580</accession>
<dbReference type="GO" id="GO:0000786">
    <property type="term" value="C:nucleosome"/>
    <property type="evidence" value="ECO:0007669"/>
    <property type="project" value="UniProtKB-KW"/>
</dbReference>
<dbReference type="GO" id="GO:0046982">
    <property type="term" value="F:protein heterodimerization activity"/>
    <property type="evidence" value="ECO:0007669"/>
    <property type="project" value="InterPro"/>
</dbReference>
<comment type="caution">
    <text evidence="2">The sequence shown here is derived from an EMBL/GenBank/DDBJ whole genome shotgun (WGS) entry which is preliminary data.</text>
</comment>
<dbReference type="Proteomes" id="UP000734854">
    <property type="component" value="Unassembled WGS sequence"/>
</dbReference>
<keyword evidence="1" id="KW-0158">Chromosome</keyword>
<dbReference type="EMBL" id="JACMSC010000007">
    <property type="protein sequence ID" value="KAG6516269.1"/>
    <property type="molecule type" value="Genomic_DNA"/>
</dbReference>
<dbReference type="PANTHER" id="PTHR23430">
    <property type="entry name" value="HISTONE H2A"/>
    <property type="match status" value="1"/>
</dbReference>
<keyword evidence="3" id="KW-1185">Reference proteome</keyword>
<dbReference type="GO" id="GO:0030527">
    <property type="term" value="F:structural constituent of chromatin"/>
    <property type="evidence" value="ECO:0007669"/>
    <property type="project" value="InterPro"/>
</dbReference>
<organism evidence="2 3">
    <name type="scientific">Zingiber officinale</name>
    <name type="common">Ginger</name>
    <name type="synonym">Amomum zingiber</name>
    <dbReference type="NCBI Taxonomy" id="94328"/>
    <lineage>
        <taxon>Eukaryota</taxon>
        <taxon>Viridiplantae</taxon>
        <taxon>Streptophyta</taxon>
        <taxon>Embryophyta</taxon>
        <taxon>Tracheophyta</taxon>
        <taxon>Spermatophyta</taxon>
        <taxon>Magnoliopsida</taxon>
        <taxon>Liliopsida</taxon>
        <taxon>Zingiberales</taxon>
        <taxon>Zingiberaceae</taxon>
        <taxon>Zingiber</taxon>
    </lineage>
</organism>
<dbReference type="Gene3D" id="1.10.20.10">
    <property type="entry name" value="Histone, subunit A"/>
    <property type="match status" value="1"/>
</dbReference>
<sequence>MQKADLQFPVERIARYLKVGQYTLHVGSDVLVLELAGNTARDNKKNCIIPRHIQLAVKNDEELASAMIFSGGVVPNVHLYCPKSKAEGDQPHKNSKLFIFLLRSQ</sequence>
<proteinExistence type="inferred from homology"/>
<evidence type="ECO:0000313" key="3">
    <source>
        <dbReference type="Proteomes" id="UP000734854"/>
    </source>
</evidence>
<name>A0A8J5H580_ZINOF</name>
<dbReference type="CDD" id="cd00074">
    <property type="entry name" value="HFD_H2A"/>
    <property type="match status" value="1"/>
</dbReference>
<protein>
    <recommendedName>
        <fullName evidence="1">Histone H2A</fullName>
    </recommendedName>
</protein>
<gene>
    <name evidence="2" type="ORF">ZIOFF_026724</name>
</gene>
<comment type="subunit">
    <text evidence="1">The nucleosome is a histone octamer containing two molecules each of H2A, H2B, H3 and H4 assembled in one H3-H4 heterotetramer and two H2A-H2B heterodimers. The octamer wraps approximately 147 bp of DNA.</text>
</comment>
<dbReference type="InterPro" id="IPR009072">
    <property type="entry name" value="Histone-fold"/>
</dbReference>